<dbReference type="InterPro" id="IPR046675">
    <property type="entry name" value="DUF6545"/>
</dbReference>
<sequence>MQGLGYYIPAIIGIAIFAFKLPDLIRAWHDPLLRAVEGLLLVASAVWVFAAPPTISTVNRLTGIPNFSAPLVYCILTAFCASCLILIITWRGEDPEKTRRATRWVFSVYSVVIVTLLVLFALADAPVERLRDLDTYYANTPYMREMIVLYLLAHTAAVVVTTVMCWRWSKRVQGWLRTGLVLIVIGYFGNVGYDAAKFGAVFARWTGRDWDWLSTDAAPPLAFVSARFIGAGFFLPLIGQRFQARWSDERTYRRLGPLLRELRSASASRPAPEMVAPWAPAELRLTYREADIHDHILLLNPYFDHALREKAALAARLHRLPADQVWAIGTAAMLVGAVRARIADPDGTVVGAAEAYSLESIEKPEDLVRVSRALRHPLVFAVQHQRPGRRTATDASHG</sequence>
<evidence type="ECO:0000313" key="3">
    <source>
        <dbReference type="EMBL" id="MCM2394173.1"/>
    </source>
</evidence>
<keyword evidence="1" id="KW-0812">Transmembrane</keyword>
<keyword evidence="4" id="KW-1185">Reference proteome</keyword>
<feature type="transmembrane region" description="Helical" evidence="1">
    <location>
        <begin position="217"/>
        <end position="238"/>
    </location>
</feature>
<keyword evidence="1" id="KW-1133">Transmembrane helix</keyword>
<dbReference type="Pfam" id="PF20182">
    <property type="entry name" value="DUF6545"/>
    <property type="match status" value="1"/>
</dbReference>
<dbReference type="RefSeq" id="WP_250924454.1">
    <property type="nucleotide sequence ID" value="NZ_JAMQAW010000102.1"/>
</dbReference>
<protein>
    <recommendedName>
        <fullName evidence="2">DUF6545 domain-containing protein</fullName>
    </recommendedName>
</protein>
<dbReference type="Proteomes" id="UP001431429">
    <property type="component" value="Unassembled WGS sequence"/>
</dbReference>
<reference evidence="3" key="1">
    <citation type="submission" date="2022-06" db="EMBL/GenBank/DDBJ databases">
        <title>Genome public.</title>
        <authorList>
            <person name="Sun Q."/>
        </authorList>
    </citation>
    <scope>NUCLEOTIDE SEQUENCE</scope>
    <source>
        <strain evidence="3">CWNU-1</strain>
    </source>
</reference>
<feature type="transmembrane region" description="Helical" evidence="1">
    <location>
        <begin position="180"/>
        <end position="205"/>
    </location>
</feature>
<feature type="transmembrane region" description="Helical" evidence="1">
    <location>
        <begin position="32"/>
        <end position="50"/>
    </location>
</feature>
<organism evidence="3 4">
    <name type="scientific">Streptomyces albipurpureus</name>
    <dbReference type="NCBI Taxonomy" id="2897419"/>
    <lineage>
        <taxon>Bacteria</taxon>
        <taxon>Bacillati</taxon>
        <taxon>Actinomycetota</taxon>
        <taxon>Actinomycetes</taxon>
        <taxon>Kitasatosporales</taxon>
        <taxon>Streptomycetaceae</taxon>
        <taxon>Streptomyces</taxon>
    </lineage>
</organism>
<feature type="transmembrane region" description="Helical" evidence="1">
    <location>
        <begin position="147"/>
        <end position="168"/>
    </location>
</feature>
<feature type="transmembrane region" description="Helical" evidence="1">
    <location>
        <begin position="6"/>
        <end position="25"/>
    </location>
</feature>
<feature type="transmembrane region" description="Helical" evidence="1">
    <location>
        <begin position="70"/>
        <end position="92"/>
    </location>
</feature>
<gene>
    <name evidence="3" type="ORF">NBG84_38890</name>
</gene>
<dbReference type="InterPro" id="IPR050039">
    <property type="entry name" value="MAB_1171c-like"/>
</dbReference>
<proteinExistence type="predicted"/>
<feature type="domain" description="DUF6545" evidence="2">
    <location>
        <begin position="245"/>
        <end position="375"/>
    </location>
</feature>
<evidence type="ECO:0000256" key="1">
    <source>
        <dbReference type="SAM" id="Phobius"/>
    </source>
</evidence>
<keyword evidence="1" id="KW-0472">Membrane</keyword>
<feature type="transmembrane region" description="Helical" evidence="1">
    <location>
        <begin position="104"/>
        <end position="127"/>
    </location>
</feature>
<evidence type="ECO:0000259" key="2">
    <source>
        <dbReference type="Pfam" id="PF20182"/>
    </source>
</evidence>
<dbReference type="NCBIfam" id="NF042915">
    <property type="entry name" value="MAB_1171c_fam"/>
    <property type="match status" value="1"/>
</dbReference>
<name>A0ABT0V027_9ACTN</name>
<dbReference type="EMBL" id="JAMQAW010000102">
    <property type="protein sequence ID" value="MCM2394173.1"/>
    <property type="molecule type" value="Genomic_DNA"/>
</dbReference>
<comment type="caution">
    <text evidence="3">The sequence shown here is derived from an EMBL/GenBank/DDBJ whole genome shotgun (WGS) entry which is preliminary data.</text>
</comment>
<accession>A0ABT0V027</accession>
<evidence type="ECO:0000313" key="4">
    <source>
        <dbReference type="Proteomes" id="UP001431429"/>
    </source>
</evidence>